<protein>
    <submittedName>
        <fullName evidence="1">Uncharacterized protein</fullName>
    </submittedName>
</protein>
<evidence type="ECO:0000313" key="2">
    <source>
        <dbReference type="Proteomes" id="UP000176377"/>
    </source>
</evidence>
<comment type="caution">
    <text evidence="1">The sequence shown here is derived from an EMBL/GenBank/DDBJ whole genome shotgun (WGS) entry which is preliminary data.</text>
</comment>
<dbReference type="Proteomes" id="UP000176377">
    <property type="component" value="Unassembled WGS sequence"/>
</dbReference>
<sequence length="149" mass="16146">MYSFVSKPCSKAPKDAETMFKIAVLAAVFAGAVSSTALAWSETTISLTDPNSFQAEGTLETGMMEGYFCSNRPDADTIAHYLSGVKVHAEDLAMALRNCNPDVRPVAGIFPAKGNYPVAFVKMLDDVNRSSYLVRGLLSNMRLQEARAQ</sequence>
<dbReference type="EMBL" id="MFLA01000016">
    <property type="protein sequence ID" value="OGG59849.1"/>
    <property type="molecule type" value="Genomic_DNA"/>
</dbReference>
<gene>
    <name evidence="1" type="ORF">A2765_04665</name>
</gene>
<organism evidence="1 2">
    <name type="scientific">Candidatus Kaiserbacteria bacterium RIFCSPHIGHO2_01_FULL_56_24</name>
    <dbReference type="NCBI Taxonomy" id="1798487"/>
    <lineage>
        <taxon>Bacteria</taxon>
        <taxon>Candidatus Kaiseribacteriota</taxon>
    </lineage>
</organism>
<accession>A0A1F6DEJ7</accession>
<reference evidence="1 2" key="1">
    <citation type="journal article" date="2016" name="Nat. Commun.">
        <title>Thousands of microbial genomes shed light on interconnected biogeochemical processes in an aquifer system.</title>
        <authorList>
            <person name="Anantharaman K."/>
            <person name="Brown C.T."/>
            <person name="Hug L.A."/>
            <person name="Sharon I."/>
            <person name="Castelle C.J."/>
            <person name="Probst A.J."/>
            <person name="Thomas B.C."/>
            <person name="Singh A."/>
            <person name="Wilkins M.J."/>
            <person name="Karaoz U."/>
            <person name="Brodie E.L."/>
            <person name="Williams K.H."/>
            <person name="Hubbard S.S."/>
            <person name="Banfield J.F."/>
        </authorList>
    </citation>
    <scope>NUCLEOTIDE SEQUENCE [LARGE SCALE GENOMIC DNA]</scope>
</reference>
<proteinExistence type="predicted"/>
<dbReference type="AlphaFoldDB" id="A0A1F6DEJ7"/>
<name>A0A1F6DEJ7_9BACT</name>
<evidence type="ECO:0000313" key="1">
    <source>
        <dbReference type="EMBL" id="OGG59849.1"/>
    </source>
</evidence>